<dbReference type="Gene3D" id="3.40.630.30">
    <property type="match status" value="1"/>
</dbReference>
<reference evidence="2" key="1">
    <citation type="submission" date="2020-10" db="EMBL/GenBank/DDBJ databases">
        <authorList>
            <person name="Gilroy R."/>
        </authorList>
    </citation>
    <scope>NUCLEOTIDE SEQUENCE</scope>
    <source>
        <strain evidence="2">CHK193-30670</strain>
    </source>
</reference>
<feature type="domain" description="N-acetyltransferase" evidence="1">
    <location>
        <begin position="9"/>
        <end position="157"/>
    </location>
</feature>
<name>A0A9D1IQV1_9FIRM</name>
<dbReference type="EMBL" id="DVMT01000032">
    <property type="protein sequence ID" value="HIU40289.1"/>
    <property type="molecule type" value="Genomic_DNA"/>
</dbReference>
<proteinExistence type="predicted"/>
<accession>A0A9D1IQV1</accession>
<gene>
    <name evidence="2" type="ORF">IAB68_03225</name>
</gene>
<dbReference type="AlphaFoldDB" id="A0A9D1IQV1"/>
<evidence type="ECO:0000313" key="2">
    <source>
        <dbReference type="EMBL" id="HIU40289.1"/>
    </source>
</evidence>
<dbReference type="Pfam" id="PF13420">
    <property type="entry name" value="Acetyltransf_4"/>
    <property type="match status" value="1"/>
</dbReference>
<evidence type="ECO:0000259" key="1">
    <source>
        <dbReference type="PROSITE" id="PS51186"/>
    </source>
</evidence>
<dbReference type="GO" id="GO:0016747">
    <property type="term" value="F:acyltransferase activity, transferring groups other than amino-acyl groups"/>
    <property type="evidence" value="ECO:0007669"/>
    <property type="project" value="InterPro"/>
</dbReference>
<dbReference type="SUPFAM" id="SSF55729">
    <property type="entry name" value="Acyl-CoA N-acyltransferases (Nat)"/>
    <property type="match status" value="1"/>
</dbReference>
<dbReference type="PROSITE" id="PS51186">
    <property type="entry name" value="GNAT"/>
    <property type="match status" value="1"/>
</dbReference>
<protein>
    <submittedName>
        <fullName evidence="2">GNAT family N-acetyltransferase</fullName>
    </submittedName>
</protein>
<organism evidence="2 3">
    <name type="scientific">Candidatus Aphodocola excrementigallinarum</name>
    <dbReference type="NCBI Taxonomy" id="2840670"/>
    <lineage>
        <taxon>Bacteria</taxon>
        <taxon>Bacillati</taxon>
        <taxon>Bacillota</taxon>
        <taxon>Bacilli</taxon>
        <taxon>Candidatus Aphodocola</taxon>
    </lineage>
</organism>
<dbReference type="InterPro" id="IPR000182">
    <property type="entry name" value="GNAT_dom"/>
</dbReference>
<sequence>MENIKIGKLTLCSFNKDNKDHMLFLKKILKDESIIKRFQGFLPNLLKNTNDIFGRVFLLSLDNEIIGYVDFGNFNNEEEAVYIRELVDKDKRHLGYGTLILSEVCDYVFKTYPFVYKIKARIAPDNIKSIMMAYNAGFINDRDDYYSLSNPYTKEMNIKK</sequence>
<evidence type="ECO:0000313" key="3">
    <source>
        <dbReference type="Proteomes" id="UP000824074"/>
    </source>
</evidence>
<reference evidence="2" key="2">
    <citation type="journal article" date="2021" name="PeerJ">
        <title>Extensive microbial diversity within the chicken gut microbiome revealed by metagenomics and culture.</title>
        <authorList>
            <person name="Gilroy R."/>
            <person name="Ravi A."/>
            <person name="Getino M."/>
            <person name="Pursley I."/>
            <person name="Horton D.L."/>
            <person name="Alikhan N.F."/>
            <person name="Baker D."/>
            <person name="Gharbi K."/>
            <person name="Hall N."/>
            <person name="Watson M."/>
            <person name="Adriaenssens E.M."/>
            <person name="Foster-Nyarko E."/>
            <person name="Jarju S."/>
            <person name="Secka A."/>
            <person name="Antonio M."/>
            <person name="Oren A."/>
            <person name="Chaudhuri R.R."/>
            <person name="La Ragione R."/>
            <person name="Hildebrand F."/>
            <person name="Pallen M.J."/>
        </authorList>
    </citation>
    <scope>NUCLEOTIDE SEQUENCE</scope>
    <source>
        <strain evidence="2">CHK193-30670</strain>
    </source>
</reference>
<dbReference type="CDD" id="cd04301">
    <property type="entry name" value="NAT_SF"/>
    <property type="match status" value="1"/>
</dbReference>
<dbReference type="InterPro" id="IPR016181">
    <property type="entry name" value="Acyl_CoA_acyltransferase"/>
</dbReference>
<comment type="caution">
    <text evidence="2">The sequence shown here is derived from an EMBL/GenBank/DDBJ whole genome shotgun (WGS) entry which is preliminary data.</text>
</comment>
<dbReference type="Proteomes" id="UP000824074">
    <property type="component" value="Unassembled WGS sequence"/>
</dbReference>